<sequence>QIPDTMNAVGIYDTDVNSRVFTSRESFRHFLEESTSTSSYKGSFQEAINRNYGTSVSGKGGQGFLSVSASGGATSSGISSKNSADSQNSKGGSSASGSQRT</sequence>
<dbReference type="EMBL" id="CAIIXF020000012">
    <property type="protein sequence ID" value="CAH1802427.1"/>
    <property type="molecule type" value="Genomic_DNA"/>
</dbReference>
<dbReference type="Proteomes" id="UP000749559">
    <property type="component" value="Unassembled WGS sequence"/>
</dbReference>
<reference evidence="2" key="1">
    <citation type="submission" date="2022-03" db="EMBL/GenBank/DDBJ databases">
        <authorList>
            <person name="Martin C."/>
        </authorList>
    </citation>
    <scope>NUCLEOTIDE SEQUENCE</scope>
</reference>
<gene>
    <name evidence="2" type="ORF">OFUS_LOCUS26106</name>
</gene>
<protein>
    <submittedName>
        <fullName evidence="2">Uncharacterized protein</fullName>
    </submittedName>
</protein>
<feature type="compositionally biased region" description="Low complexity" evidence="1">
    <location>
        <begin position="66"/>
        <end position="80"/>
    </location>
</feature>
<name>A0A8S4Q9A2_OWEFU</name>
<accession>A0A8S4Q9A2</accession>
<keyword evidence="3" id="KW-1185">Reference proteome</keyword>
<comment type="caution">
    <text evidence="2">The sequence shown here is derived from an EMBL/GenBank/DDBJ whole genome shotgun (WGS) entry which is preliminary data.</text>
</comment>
<organism evidence="2 3">
    <name type="scientific">Owenia fusiformis</name>
    <name type="common">Polychaete worm</name>
    <dbReference type="NCBI Taxonomy" id="6347"/>
    <lineage>
        <taxon>Eukaryota</taxon>
        <taxon>Metazoa</taxon>
        <taxon>Spiralia</taxon>
        <taxon>Lophotrochozoa</taxon>
        <taxon>Annelida</taxon>
        <taxon>Polychaeta</taxon>
        <taxon>Sedentaria</taxon>
        <taxon>Canalipalpata</taxon>
        <taxon>Sabellida</taxon>
        <taxon>Oweniida</taxon>
        <taxon>Oweniidae</taxon>
        <taxon>Owenia</taxon>
    </lineage>
</organism>
<dbReference type="AlphaFoldDB" id="A0A8S4Q9A2"/>
<evidence type="ECO:0000256" key="1">
    <source>
        <dbReference type="SAM" id="MobiDB-lite"/>
    </source>
</evidence>
<feature type="non-terminal residue" evidence="2">
    <location>
        <position position="1"/>
    </location>
</feature>
<feature type="non-terminal residue" evidence="2">
    <location>
        <position position="101"/>
    </location>
</feature>
<proteinExistence type="predicted"/>
<evidence type="ECO:0000313" key="3">
    <source>
        <dbReference type="Proteomes" id="UP000749559"/>
    </source>
</evidence>
<feature type="compositionally biased region" description="Polar residues" evidence="1">
    <location>
        <begin position="81"/>
        <end position="101"/>
    </location>
</feature>
<feature type="region of interest" description="Disordered" evidence="1">
    <location>
        <begin position="51"/>
        <end position="101"/>
    </location>
</feature>
<evidence type="ECO:0000313" key="2">
    <source>
        <dbReference type="EMBL" id="CAH1802427.1"/>
    </source>
</evidence>